<dbReference type="Pfam" id="PF01722">
    <property type="entry name" value="BolA"/>
    <property type="match status" value="1"/>
</dbReference>
<dbReference type="Proteomes" id="UP000295793">
    <property type="component" value="Unassembled WGS sequence"/>
</dbReference>
<evidence type="ECO:0000256" key="2">
    <source>
        <dbReference type="RuleBase" id="RU003860"/>
    </source>
</evidence>
<keyword evidence="4" id="KW-1185">Reference proteome</keyword>
<dbReference type="RefSeq" id="WP_132700550.1">
    <property type="nucleotide sequence ID" value="NZ_SLZR01000003.1"/>
</dbReference>
<evidence type="ECO:0000313" key="4">
    <source>
        <dbReference type="Proteomes" id="UP000295793"/>
    </source>
</evidence>
<comment type="caution">
    <text evidence="3">The sequence shown here is derived from an EMBL/GenBank/DDBJ whole genome shotgun (WGS) entry which is preliminary data.</text>
</comment>
<reference evidence="3 4" key="1">
    <citation type="submission" date="2019-03" db="EMBL/GenBank/DDBJ databases">
        <title>Genomic Encyclopedia of Archaeal and Bacterial Type Strains, Phase II (KMG-II): from individual species to whole genera.</title>
        <authorList>
            <person name="Goeker M."/>
        </authorList>
    </citation>
    <scope>NUCLEOTIDE SEQUENCE [LARGE SCALE GENOMIC DNA]</scope>
    <source>
        <strain evidence="3 4">DSM 15388</strain>
    </source>
</reference>
<sequence length="98" mass="11148">MSLQHNITEKLSKFAPEYLTVENESHMHSGPANRETHFRVVMVSDSFEGLNRVKRHQNIYALFEKEFSDGLHALSLHLYAPAEWQGEAPESPSCAGKH</sequence>
<dbReference type="InterPro" id="IPR002634">
    <property type="entry name" value="BolA"/>
</dbReference>
<dbReference type="AlphaFoldDB" id="A0A4R3I9S9"/>
<dbReference type="SUPFAM" id="SSF82657">
    <property type="entry name" value="BolA-like"/>
    <property type="match status" value="1"/>
</dbReference>
<protein>
    <submittedName>
        <fullName evidence="3">BolA protein</fullName>
    </submittedName>
</protein>
<accession>A0A4R3I9S9</accession>
<proteinExistence type="inferred from homology"/>
<dbReference type="InterPro" id="IPR036065">
    <property type="entry name" value="BolA-like_sf"/>
</dbReference>
<dbReference type="PIRSF" id="PIRSF003113">
    <property type="entry name" value="BolA"/>
    <property type="match status" value="1"/>
</dbReference>
<dbReference type="Gene3D" id="3.30.300.90">
    <property type="entry name" value="BolA-like"/>
    <property type="match status" value="1"/>
</dbReference>
<dbReference type="GO" id="GO:0005829">
    <property type="term" value="C:cytosol"/>
    <property type="evidence" value="ECO:0007669"/>
    <property type="project" value="TreeGrafter"/>
</dbReference>
<dbReference type="EMBL" id="SLZR01000003">
    <property type="protein sequence ID" value="TCS42638.1"/>
    <property type="molecule type" value="Genomic_DNA"/>
</dbReference>
<evidence type="ECO:0000313" key="3">
    <source>
        <dbReference type="EMBL" id="TCS42638.1"/>
    </source>
</evidence>
<evidence type="ECO:0000256" key="1">
    <source>
        <dbReference type="ARBA" id="ARBA00005578"/>
    </source>
</evidence>
<dbReference type="PANTHER" id="PTHR46229:SF2">
    <property type="entry name" value="BOLA-LIKE PROTEIN 1"/>
    <property type="match status" value="1"/>
</dbReference>
<dbReference type="GO" id="GO:0006351">
    <property type="term" value="P:DNA-templated transcription"/>
    <property type="evidence" value="ECO:0007669"/>
    <property type="project" value="TreeGrafter"/>
</dbReference>
<dbReference type="InterPro" id="IPR050961">
    <property type="entry name" value="BolA/IbaG_stress_morph_reg"/>
</dbReference>
<dbReference type="OrthoDB" id="9801469at2"/>
<dbReference type="PANTHER" id="PTHR46229">
    <property type="entry name" value="BOLA TRANSCRIPTION REGULATOR"/>
    <property type="match status" value="1"/>
</dbReference>
<name>A0A4R3I9S9_9GAMM</name>
<comment type="similarity">
    <text evidence="1 2">Belongs to the BolA/IbaG family.</text>
</comment>
<organism evidence="3 4">
    <name type="scientific">Reinekea marinisedimentorum</name>
    <dbReference type="NCBI Taxonomy" id="230495"/>
    <lineage>
        <taxon>Bacteria</taxon>
        <taxon>Pseudomonadati</taxon>
        <taxon>Pseudomonadota</taxon>
        <taxon>Gammaproteobacteria</taxon>
        <taxon>Oceanospirillales</taxon>
        <taxon>Saccharospirillaceae</taxon>
        <taxon>Reinekea</taxon>
    </lineage>
</organism>
<gene>
    <name evidence="3" type="ORF">BCF53_103306</name>
</gene>